<dbReference type="PROSITE" id="PS50156">
    <property type="entry name" value="SSD"/>
    <property type="match status" value="1"/>
</dbReference>
<feature type="transmembrane region" description="Helical" evidence="17">
    <location>
        <begin position="271"/>
        <end position="293"/>
    </location>
</feature>
<dbReference type="KEGG" id="hazt:108666292"/>
<reference evidence="21 22" key="1">
    <citation type="submission" date="2025-04" db="UniProtKB">
        <authorList>
            <consortium name="RefSeq"/>
        </authorList>
    </citation>
    <scope>IDENTIFICATION</scope>
    <source>
        <tissue evidence="21 22">Whole organism</tissue>
    </source>
</reference>
<dbReference type="InterPro" id="IPR053956">
    <property type="entry name" value="NPC1_MLD"/>
</dbReference>
<feature type="domain" description="SSD" evidence="19">
    <location>
        <begin position="607"/>
        <end position="772"/>
    </location>
</feature>
<dbReference type="Pfam" id="PF16414">
    <property type="entry name" value="NPC1_N"/>
    <property type="match status" value="1"/>
</dbReference>
<dbReference type="InterPro" id="IPR004765">
    <property type="entry name" value="NPC1-like"/>
</dbReference>
<keyword evidence="6 18" id="KW-0732">Signal</keyword>
<organism evidence="20 22">
    <name type="scientific">Hyalella azteca</name>
    <name type="common">Amphipod</name>
    <dbReference type="NCBI Taxonomy" id="294128"/>
    <lineage>
        <taxon>Eukaryota</taxon>
        <taxon>Metazoa</taxon>
        <taxon>Ecdysozoa</taxon>
        <taxon>Arthropoda</taxon>
        <taxon>Crustacea</taxon>
        <taxon>Multicrustacea</taxon>
        <taxon>Malacostraca</taxon>
        <taxon>Eumalacostraca</taxon>
        <taxon>Peracarida</taxon>
        <taxon>Amphipoda</taxon>
        <taxon>Senticaudata</taxon>
        <taxon>Talitrida</taxon>
        <taxon>Talitroidea</taxon>
        <taxon>Hyalellidae</taxon>
        <taxon>Hyalella</taxon>
    </lineage>
</organism>
<evidence type="ECO:0000256" key="11">
    <source>
        <dbReference type="ARBA" id="ARBA00023157"/>
    </source>
</evidence>
<dbReference type="FunFam" id="1.20.1640.10:FF:000008">
    <property type="entry name" value="NPC intracellular cholesterol transporter 1"/>
    <property type="match status" value="1"/>
</dbReference>
<feature type="transmembrane region" description="Helical" evidence="17">
    <location>
        <begin position="1125"/>
        <end position="1145"/>
    </location>
</feature>
<feature type="transmembrane region" description="Helical" evidence="17">
    <location>
        <begin position="641"/>
        <end position="665"/>
    </location>
</feature>
<evidence type="ECO:0000256" key="12">
    <source>
        <dbReference type="ARBA" id="ARBA00023166"/>
    </source>
</evidence>
<keyword evidence="8" id="KW-0445">Lipid transport</keyword>
<dbReference type="SUPFAM" id="SSF82866">
    <property type="entry name" value="Multidrug efflux transporter AcrB transmembrane domain"/>
    <property type="match status" value="2"/>
</dbReference>
<keyword evidence="20" id="KW-1185">Reference proteome</keyword>
<evidence type="ECO:0000256" key="4">
    <source>
        <dbReference type="ARBA" id="ARBA00022548"/>
    </source>
</evidence>
<feature type="signal peptide" evidence="18">
    <location>
        <begin position="1"/>
        <end position="23"/>
    </location>
</feature>
<evidence type="ECO:0000256" key="18">
    <source>
        <dbReference type="SAM" id="SignalP"/>
    </source>
</evidence>
<evidence type="ECO:0000256" key="2">
    <source>
        <dbReference type="ARBA" id="ARBA00005585"/>
    </source>
</evidence>
<feature type="transmembrane region" description="Helical" evidence="17">
    <location>
        <begin position="822"/>
        <end position="841"/>
    </location>
</feature>
<dbReference type="Pfam" id="PF22314">
    <property type="entry name" value="NPC1_MLD"/>
    <property type="match status" value="1"/>
</dbReference>
<evidence type="ECO:0000256" key="13">
    <source>
        <dbReference type="ARBA" id="ARBA00023180"/>
    </source>
</evidence>
<dbReference type="GO" id="GO:0005319">
    <property type="term" value="F:lipid transporter activity"/>
    <property type="evidence" value="ECO:0007669"/>
    <property type="project" value="InterPro"/>
</dbReference>
<keyword evidence="12" id="KW-1207">Sterol metabolism</keyword>
<sequence length="1385" mass="150734">MRLYFACSMFLIWTLATLAPVIAQDGGHCVWYGQCGQNPATSLPSNCPYSGPPKPLPPEMTPVLAAVCPELVHEIGVHNGSVSTCCSREQVLSLQTQTAAGVALLQRCPACLRNFKLAYCYLTCAPDHSNYMSVGTTATAPDTNKTVITELDFSMSESFADGVFDSCKDVSMPSTNEKVMSIMCGPWGSYYCTPQRWFEFMGSTSNGVAPFTIKYNFVNGTQDNSFSRPIVPCDQKPSNGSRECSCMDCQRACPVPPEPPSEGFSLLQREIIYGALGLSVVLVWSIVLLCNIFEKVPSGELYVHCRCPGRLGHRISDGIRLFFVKWGTGVGRHPWKVIAASVLVALGLSCGVRQLVVTTDPVELWAAPTSRSRLEKQYFDEHFEPFYRTEMIIIRPVGLDPVEQLTPDGVKVWGPVFNKEFLKAVADIQNYIENEILGDNGTSLSDICFKPLAPVNENCTIQSVLNYFQNNPSNLDIEDVDALGYNVTYLNHLDACFRNPVNPEESSVGLPCLGTYGGPVFPYTSLGGFLANQSTDLGVNPAYHNATALVITFVVNNHLNKSDNAQALDWEKAFLAYVRNVTHPLVSISFSAERSIQDELERESQGDVLTVLVSYVLMFTYIVFSIGHVSGCSRLPVDSKVTLGLCGVLIVLTSVTASVGVYALIGVPATLIIIEVIPFLVLAVGVDNMFLLVSGLQRAEKLPTETGPEQLGRVLGQVAPSLLISTGSEAACFFLGALSPMPAVRAFALYAGLALTVDFLLQITCFLAVLSLDHARQEDNRVDVLCCVKMKAPASPGRKEGLLVRYMRDCHGPLLAKRPVKAFVIIVFAFWSLTSMPFISSVQVGLDQELSMPQDSYLMEYFHDLGTYLSVGPPVYFVLKPGLDFSQSLEQQNKVCGSADCGRDSLVMQLYMASRVANRSSIARPASSWIDDYMSWSVFNMGENDVDVPCCRIHDDGSFCPSSDDTSDCQNCLIEISDDGLRPTPDSFNTYLPFFLEDIPSASCPKAGHAAYGNAVNVIPATNATQPSVGASYFMTYHTILRTSRDYYKALEHAREIADNITKEINLNRPMNSSTVEVFPYSVFYVYYEQYLTVFQEAASSVFICVATVFLVMLVFSGFDFYSSMIVAVGLIVLLINMAGCTYWFGVSLNAVSLVNIIMSVGIFVEFLSHLVFAFAQVDHPDPNHRMVVALAETGSSVLSGITLTKIVGVSVLAFARSQIFQVFYFRMYVFIIALGAAHGLVWMPVLLSILGKRIPASSQHANAHGFVRISESFYSPATVHEQVNASAASYQRPATSDTNIRTSDAGVSASDAGAHTSDAGVVNGDAGVHASDADVPASVYDASEASVPAVTSDKVRLVGDQESDAIVRDRGVNYGTNAGVDDLL</sequence>
<dbReference type="Pfam" id="PF12349">
    <property type="entry name" value="Sterol-sensing"/>
    <property type="match status" value="1"/>
</dbReference>
<keyword evidence="11" id="KW-1015">Disulfide bond</keyword>
<dbReference type="NCBIfam" id="TIGR00917">
    <property type="entry name" value="2A060601"/>
    <property type="match status" value="1"/>
</dbReference>
<dbReference type="GO" id="GO:0030299">
    <property type="term" value="P:intestinal cholesterol absorption"/>
    <property type="evidence" value="ECO:0007669"/>
    <property type="project" value="TreeGrafter"/>
</dbReference>
<dbReference type="OrthoDB" id="6510177at2759"/>
<feature type="compositionally biased region" description="Polar residues" evidence="16">
    <location>
        <begin position="1286"/>
        <end position="1303"/>
    </location>
</feature>
<feature type="transmembrane region" description="Helical" evidence="17">
    <location>
        <begin position="1228"/>
        <end position="1251"/>
    </location>
</feature>
<dbReference type="PANTHER" id="PTHR45727:SF2">
    <property type="entry name" value="NPC INTRACELLULAR CHOLESTEROL TRANSPORTER 1"/>
    <property type="match status" value="1"/>
</dbReference>
<feature type="transmembrane region" description="Helical" evidence="17">
    <location>
        <begin position="861"/>
        <end position="879"/>
    </location>
</feature>
<feature type="transmembrane region" description="Helical" evidence="17">
    <location>
        <begin position="608"/>
        <end position="629"/>
    </location>
</feature>
<evidence type="ECO:0000256" key="16">
    <source>
        <dbReference type="SAM" id="MobiDB-lite"/>
    </source>
</evidence>
<keyword evidence="10 17" id="KW-0472">Membrane</keyword>
<dbReference type="PANTHER" id="PTHR45727">
    <property type="entry name" value="NPC INTRACELLULAR CHOLESTEROL TRANSPORTER 1"/>
    <property type="match status" value="1"/>
</dbReference>
<evidence type="ECO:0000256" key="1">
    <source>
        <dbReference type="ARBA" id="ARBA00004127"/>
    </source>
</evidence>
<keyword evidence="3" id="KW-0813">Transport</keyword>
<keyword evidence="5 17" id="KW-0812">Transmembrane</keyword>
<dbReference type="GeneID" id="108666292"/>
<feature type="transmembrane region" description="Helical" evidence="17">
    <location>
        <begin position="1098"/>
        <end position="1119"/>
    </location>
</feature>
<keyword evidence="7 17" id="KW-1133">Transmembrane helix</keyword>
<comment type="similarity">
    <text evidence="2">Belongs to the patched family.</text>
</comment>
<dbReference type="GO" id="GO:0042632">
    <property type="term" value="P:cholesterol homeostasis"/>
    <property type="evidence" value="ECO:0007669"/>
    <property type="project" value="TreeGrafter"/>
</dbReference>
<dbReference type="Proteomes" id="UP000694843">
    <property type="component" value="Unplaced"/>
</dbReference>
<comment type="catalytic activity">
    <reaction evidence="15">
        <text>cholesterol(in) = cholesterol(out)</text>
        <dbReference type="Rhea" id="RHEA:39747"/>
        <dbReference type="ChEBI" id="CHEBI:16113"/>
    </reaction>
</comment>
<feature type="transmembrane region" description="Helical" evidence="17">
    <location>
        <begin position="671"/>
        <end position="693"/>
    </location>
</feature>
<feature type="compositionally biased region" description="Low complexity" evidence="16">
    <location>
        <begin position="1304"/>
        <end position="1313"/>
    </location>
</feature>
<name>A0A8B7N4U3_HYAAZ</name>
<dbReference type="GO" id="GO:0012505">
    <property type="term" value="C:endomembrane system"/>
    <property type="evidence" value="ECO:0007669"/>
    <property type="project" value="UniProtKB-SubCell"/>
</dbReference>
<dbReference type="RefSeq" id="XP_018008619.1">
    <property type="nucleotide sequence ID" value="XM_018153130.2"/>
</dbReference>
<evidence type="ECO:0000256" key="17">
    <source>
        <dbReference type="SAM" id="Phobius"/>
    </source>
</evidence>
<evidence type="ECO:0000313" key="20">
    <source>
        <dbReference type="Proteomes" id="UP000694843"/>
    </source>
</evidence>
<evidence type="ECO:0000256" key="9">
    <source>
        <dbReference type="ARBA" id="ARBA00023098"/>
    </source>
</evidence>
<dbReference type="OMA" id="LYKFFRS"/>
<evidence type="ECO:0000313" key="21">
    <source>
        <dbReference type="RefSeq" id="XP_018008619.1"/>
    </source>
</evidence>
<evidence type="ECO:0000256" key="14">
    <source>
        <dbReference type="ARBA" id="ARBA00023221"/>
    </source>
</evidence>
<dbReference type="GO" id="GO:0015485">
    <property type="term" value="F:cholesterol binding"/>
    <property type="evidence" value="ECO:0007669"/>
    <property type="project" value="TreeGrafter"/>
</dbReference>
<dbReference type="RefSeq" id="XP_018008620.1">
    <property type="nucleotide sequence ID" value="XM_018153131.2"/>
</dbReference>
<keyword evidence="13" id="KW-0325">Glycoprotein</keyword>
<proteinExistence type="inferred from homology"/>
<keyword evidence="14" id="KW-0753">Steroid metabolism</keyword>
<keyword evidence="9" id="KW-0443">Lipid metabolism</keyword>
<evidence type="ECO:0000259" key="19">
    <source>
        <dbReference type="PROSITE" id="PS50156"/>
    </source>
</evidence>
<dbReference type="GO" id="GO:0008203">
    <property type="term" value="P:cholesterol metabolic process"/>
    <property type="evidence" value="ECO:0007669"/>
    <property type="project" value="UniProtKB-KW"/>
</dbReference>
<feature type="transmembrane region" description="Helical" evidence="17">
    <location>
        <begin position="1157"/>
        <end position="1178"/>
    </location>
</feature>
<dbReference type="InterPro" id="IPR000731">
    <property type="entry name" value="SSD"/>
</dbReference>
<accession>A0A8B7N4U3</accession>
<feature type="transmembrane region" description="Helical" evidence="17">
    <location>
        <begin position="1198"/>
        <end position="1216"/>
    </location>
</feature>
<dbReference type="GO" id="GO:0005886">
    <property type="term" value="C:plasma membrane"/>
    <property type="evidence" value="ECO:0007669"/>
    <property type="project" value="TreeGrafter"/>
</dbReference>
<feature type="chain" id="PRO_5044664348" evidence="18">
    <location>
        <begin position="24"/>
        <end position="1385"/>
    </location>
</feature>
<evidence type="ECO:0000256" key="7">
    <source>
        <dbReference type="ARBA" id="ARBA00022989"/>
    </source>
</evidence>
<dbReference type="GO" id="GO:0015918">
    <property type="term" value="P:sterol transport"/>
    <property type="evidence" value="ECO:0007669"/>
    <property type="project" value="TreeGrafter"/>
</dbReference>
<keyword evidence="4" id="KW-0153">Cholesterol metabolism</keyword>
<gene>
    <name evidence="21 22" type="primary">LOC108666292</name>
</gene>
<evidence type="ECO:0000313" key="22">
    <source>
        <dbReference type="RefSeq" id="XP_018008620.1"/>
    </source>
</evidence>
<dbReference type="InterPro" id="IPR032190">
    <property type="entry name" value="NPC1_N"/>
</dbReference>
<comment type="subcellular location">
    <subcellularLocation>
        <location evidence="1">Endomembrane system</location>
        <topology evidence="1">Multi-pass membrane protein</topology>
    </subcellularLocation>
</comment>
<dbReference type="InterPro" id="IPR053958">
    <property type="entry name" value="HMGCR/SNAP/NPC1-like_SSD"/>
</dbReference>
<protein>
    <submittedName>
        <fullName evidence="22">NPC intracellular cholesterol transporter 1 isoform X1</fullName>
    </submittedName>
    <submittedName>
        <fullName evidence="21">NPC intracellular cholesterol transporter 1 isoform X2</fullName>
    </submittedName>
</protein>
<evidence type="ECO:0000256" key="10">
    <source>
        <dbReference type="ARBA" id="ARBA00023136"/>
    </source>
</evidence>
<feature type="region of interest" description="Disordered" evidence="16">
    <location>
        <begin position="1286"/>
        <end position="1313"/>
    </location>
</feature>
<evidence type="ECO:0000256" key="15">
    <source>
        <dbReference type="ARBA" id="ARBA00034049"/>
    </source>
</evidence>
<feature type="transmembrane region" description="Helical" evidence="17">
    <location>
        <begin position="748"/>
        <end position="772"/>
    </location>
</feature>
<evidence type="ECO:0000256" key="6">
    <source>
        <dbReference type="ARBA" id="ARBA00022729"/>
    </source>
</evidence>
<evidence type="ECO:0000256" key="8">
    <source>
        <dbReference type="ARBA" id="ARBA00023055"/>
    </source>
</evidence>
<evidence type="ECO:0000256" key="5">
    <source>
        <dbReference type="ARBA" id="ARBA00022692"/>
    </source>
</evidence>
<evidence type="ECO:0000256" key="3">
    <source>
        <dbReference type="ARBA" id="ARBA00022448"/>
    </source>
</evidence>
<dbReference type="Gene3D" id="1.20.1640.10">
    <property type="entry name" value="Multidrug efflux transporter AcrB transmembrane domain"/>
    <property type="match status" value="2"/>
</dbReference>